<accession>A0AA94KNV3</accession>
<name>A0AA94KNV3_9ENTR</name>
<evidence type="ECO:0000313" key="1">
    <source>
        <dbReference type="EMBL" id="SFB82747.1"/>
    </source>
</evidence>
<reference evidence="1 2" key="1">
    <citation type="submission" date="2016-10" db="EMBL/GenBank/DDBJ databases">
        <authorList>
            <person name="Varghese N."/>
            <person name="Submissions S."/>
        </authorList>
    </citation>
    <scope>NUCLEOTIDE SEQUENCE [LARGE SCALE GENOMIC DNA]</scope>
    <source>
        <strain evidence="1 2">CGMCC 1.7012</strain>
    </source>
</reference>
<sequence length="89" mass="10517">MCQRCTIKMPTVKSAFIAEKTKKRRFKPERFVVIKCTKTMQNHHTGAPLSLFQFIQLLIQRGNVMNTRASFIENFMQKRIRQQVDQTVD</sequence>
<dbReference type="Proteomes" id="UP000182314">
    <property type="component" value="Unassembled WGS sequence"/>
</dbReference>
<comment type="caution">
    <text evidence="1">The sequence shown here is derived from an EMBL/GenBank/DDBJ whole genome shotgun (WGS) entry which is preliminary data.</text>
</comment>
<protein>
    <submittedName>
        <fullName evidence="1">Uncharacterized protein</fullName>
    </submittedName>
</protein>
<dbReference type="EMBL" id="FOKO01000001">
    <property type="protein sequence ID" value="SFB82747.1"/>
    <property type="molecule type" value="Genomic_DNA"/>
</dbReference>
<organism evidence="1 2">
    <name type="scientific">Kosakonia oryzae</name>
    <dbReference type="NCBI Taxonomy" id="497725"/>
    <lineage>
        <taxon>Bacteria</taxon>
        <taxon>Pseudomonadati</taxon>
        <taxon>Pseudomonadota</taxon>
        <taxon>Gammaproteobacteria</taxon>
        <taxon>Enterobacterales</taxon>
        <taxon>Enterobacteriaceae</taxon>
        <taxon>Kosakonia</taxon>
    </lineage>
</organism>
<gene>
    <name evidence="1" type="ORF">SAMN05216286_1037</name>
</gene>
<proteinExistence type="predicted"/>
<evidence type="ECO:0000313" key="2">
    <source>
        <dbReference type="Proteomes" id="UP000182314"/>
    </source>
</evidence>
<dbReference type="AlphaFoldDB" id="A0AA94KNV3"/>